<dbReference type="RefSeq" id="WP_032893237.1">
    <property type="nucleotide sequence ID" value="NZ_LCYC01000058.1"/>
</dbReference>
<organism evidence="14 15">
    <name type="scientific">Pseudomonas fluorescens</name>
    <dbReference type="NCBI Taxonomy" id="294"/>
    <lineage>
        <taxon>Bacteria</taxon>
        <taxon>Pseudomonadati</taxon>
        <taxon>Pseudomonadota</taxon>
        <taxon>Gammaproteobacteria</taxon>
        <taxon>Pseudomonadales</taxon>
        <taxon>Pseudomonadaceae</taxon>
        <taxon>Pseudomonas</taxon>
    </lineage>
</organism>
<evidence type="ECO:0000256" key="1">
    <source>
        <dbReference type="ARBA" id="ARBA00004236"/>
    </source>
</evidence>
<evidence type="ECO:0000256" key="2">
    <source>
        <dbReference type="ARBA" id="ARBA00022475"/>
    </source>
</evidence>
<dbReference type="PROSITE" id="PS50885">
    <property type="entry name" value="HAMP"/>
    <property type="match status" value="1"/>
</dbReference>
<dbReference type="GO" id="GO:0005886">
    <property type="term" value="C:plasma membrane"/>
    <property type="evidence" value="ECO:0007669"/>
    <property type="project" value="UniProtKB-SubCell"/>
</dbReference>
<evidence type="ECO:0000259" key="12">
    <source>
        <dbReference type="PROSITE" id="PS50111"/>
    </source>
</evidence>
<dbReference type="PANTHER" id="PTHR32089:SF120">
    <property type="entry name" value="METHYL-ACCEPTING CHEMOTAXIS PROTEIN TLPQ"/>
    <property type="match status" value="1"/>
</dbReference>
<comment type="similarity">
    <text evidence="9">Belongs to the methyl-accepting chemotaxis (MCP) protein family.</text>
</comment>
<name>A0A125QDJ5_PSEFL</name>
<keyword evidence="7 11" id="KW-0472">Membrane</keyword>
<keyword evidence="5 11" id="KW-0812">Transmembrane</keyword>
<dbReference type="GO" id="GO:0004888">
    <property type="term" value="F:transmembrane signaling receptor activity"/>
    <property type="evidence" value="ECO:0007669"/>
    <property type="project" value="InterPro"/>
</dbReference>
<comment type="subcellular location">
    <subcellularLocation>
        <location evidence="1">Cell membrane</location>
    </subcellularLocation>
</comment>
<keyword evidence="8 10" id="KW-0807">Transducer</keyword>
<comment type="caution">
    <text evidence="14">The sequence shown here is derived from an EMBL/GenBank/DDBJ whole genome shotgun (WGS) entry which is preliminary data.</text>
</comment>
<evidence type="ECO:0000259" key="13">
    <source>
        <dbReference type="PROSITE" id="PS50885"/>
    </source>
</evidence>
<feature type="domain" description="Methyl-accepting transducer" evidence="12">
    <location>
        <begin position="268"/>
        <end position="504"/>
    </location>
</feature>
<dbReference type="SMART" id="SM00283">
    <property type="entry name" value="MA"/>
    <property type="match status" value="1"/>
</dbReference>
<evidence type="ECO:0000256" key="4">
    <source>
        <dbReference type="ARBA" id="ARBA00022500"/>
    </source>
</evidence>
<accession>A0A125QDJ5</accession>
<dbReference type="Pfam" id="PF12729">
    <property type="entry name" value="4HB_MCP_1"/>
    <property type="match status" value="1"/>
</dbReference>
<evidence type="ECO:0000256" key="3">
    <source>
        <dbReference type="ARBA" id="ARBA00022481"/>
    </source>
</evidence>
<feature type="domain" description="HAMP" evidence="13">
    <location>
        <begin position="211"/>
        <end position="263"/>
    </location>
</feature>
<dbReference type="InterPro" id="IPR004089">
    <property type="entry name" value="MCPsignal_dom"/>
</dbReference>
<dbReference type="CDD" id="cd06225">
    <property type="entry name" value="HAMP"/>
    <property type="match status" value="1"/>
</dbReference>
<evidence type="ECO:0000256" key="6">
    <source>
        <dbReference type="ARBA" id="ARBA00022989"/>
    </source>
</evidence>
<dbReference type="PATRIC" id="fig|294.195.peg.4963"/>
<dbReference type="PANTHER" id="PTHR32089">
    <property type="entry name" value="METHYL-ACCEPTING CHEMOTAXIS PROTEIN MCPB"/>
    <property type="match status" value="1"/>
</dbReference>
<keyword evidence="6 11" id="KW-1133">Transmembrane helix</keyword>
<gene>
    <name evidence="14" type="primary">mcpB</name>
    <name evidence="14" type="ORF">PFL603g_04643</name>
</gene>
<sequence>MKNWTLRQRILASFAVIIAIMLLMVVVSYSRLLKIEVSENSVRDDAVPGVFFSSMIRSAWVDSYLQTQELIGIHKNQGISEVDKQDYKSFESRLEQHMASYAGTINIDQDRTEFDTFEKLHQNYNRILAQVLEAHQSNNSAEALKLFDEQLTPAWTAGRMKLNDIINENKQVADNATAAIDDAVAAAKISMGVSLLLAILAAALCGLLLMRAIMAPMQRIVQILEVMRTGDLSKRLNLERKDEFNAVETGFNDMMTELTALVSQAQRSSVQVTTSVTEIAATSKQQQATATETAATTTEIGATSREIAATSKDLVRTMTEVSTAADQASVAAGSGQQGLARMEETMHSVMGAADLVNAKLAILNEKAGNINQVVVTIVKVADQTNLLSLNAAIEAEKAGEYGRGFAVVATEVRRLADQTAVATYDIEQMVREIQSAVSAGVMGMDKFSEEVRRGMSEVQQVGEQLSQIIHQVQALAPRVLMVNEGMQAQATGAEQINHALVQLGDASSQTVESLRQASFAIDELSQVAVGLRSGVSRFKV</sequence>
<keyword evidence="3" id="KW-0488">Methylation</keyword>
<dbReference type="GO" id="GO:0006935">
    <property type="term" value="P:chemotaxis"/>
    <property type="evidence" value="ECO:0007669"/>
    <property type="project" value="UniProtKB-KW"/>
</dbReference>
<evidence type="ECO:0000313" key="15">
    <source>
        <dbReference type="Proteomes" id="UP000063434"/>
    </source>
</evidence>
<reference evidence="14 15" key="1">
    <citation type="submission" date="2015-05" db="EMBL/GenBank/DDBJ databases">
        <title>A genomic and transcriptomic approach to investigate the blue pigment phenotype in Pseudomonas fluorescens.</title>
        <authorList>
            <person name="Andreani N.A."/>
            <person name="Cardazzo B."/>
        </authorList>
    </citation>
    <scope>NUCLEOTIDE SEQUENCE [LARGE SCALE GENOMIC DNA]</scope>
    <source>
        <strain evidence="14 15">Ps_40</strain>
    </source>
</reference>
<evidence type="ECO:0000256" key="5">
    <source>
        <dbReference type="ARBA" id="ARBA00022692"/>
    </source>
</evidence>
<keyword evidence="2" id="KW-1003">Cell membrane</keyword>
<dbReference type="InterPro" id="IPR024478">
    <property type="entry name" value="HlyB_4HB_MCP"/>
</dbReference>
<dbReference type="Gene3D" id="1.10.287.950">
    <property type="entry name" value="Methyl-accepting chemotaxis protein"/>
    <property type="match status" value="1"/>
</dbReference>
<dbReference type="PROSITE" id="PS50111">
    <property type="entry name" value="CHEMOTAXIS_TRANSDUC_2"/>
    <property type="match status" value="1"/>
</dbReference>
<dbReference type="Pfam" id="PF00015">
    <property type="entry name" value="MCPsignal"/>
    <property type="match status" value="1"/>
</dbReference>
<dbReference type="SUPFAM" id="SSF58104">
    <property type="entry name" value="Methyl-accepting chemotaxis protein (MCP) signaling domain"/>
    <property type="match status" value="1"/>
</dbReference>
<feature type="transmembrane region" description="Helical" evidence="11">
    <location>
        <begin position="12"/>
        <end position="32"/>
    </location>
</feature>
<dbReference type="EMBL" id="LCYC01000058">
    <property type="protein sequence ID" value="KWV72102.1"/>
    <property type="molecule type" value="Genomic_DNA"/>
</dbReference>
<keyword evidence="4" id="KW-0145">Chemotaxis</keyword>
<dbReference type="GO" id="GO:0007165">
    <property type="term" value="P:signal transduction"/>
    <property type="evidence" value="ECO:0007669"/>
    <property type="project" value="UniProtKB-KW"/>
</dbReference>
<feature type="transmembrane region" description="Helical" evidence="11">
    <location>
        <begin position="189"/>
        <end position="210"/>
    </location>
</feature>
<dbReference type="InterPro" id="IPR003660">
    <property type="entry name" value="HAMP_dom"/>
</dbReference>
<evidence type="ECO:0000313" key="14">
    <source>
        <dbReference type="EMBL" id="KWV72102.1"/>
    </source>
</evidence>
<evidence type="ECO:0000256" key="7">
    <source>
        <dbReference type="ARBA" id="ARBA00023136"/>
    </source>
</evidence>
<dbReference type="InterPro" id="IPR004090">
    <property type="entry name" value="Chemotax_Me-accpt_rcpt"/>
</dbReference>
<dbReference type="PRINTS" id="PR00260">
    <property type="entry name" value="CHEMTRNSDUCR"/>
</dbReference>
<protein>
    <submittedName>
        <fullName evidence="14">Methyl-accepting chemotaxis protein McpB</fullName>
    </submittedName>
</protein>
<dbReference type="SMART" id="SM00304">
    <property type="entry name" value="HAMP"/>
    <property type="match status" value="1"/>
</dbReference>
<evidence type="ECO:0000256" key="9">
    <source>
        <dbReference type="ARBA" id="ARBA00029447"/>
    </source>
</evidence>
<evidence type="ECO:0000256" key="11">
    <source>
        <dbReference type="SAM" id="Phobius"/>
    </source>
</evidence>
<evidence type="ECO:0000256" key="10">
    <source>
        <dbReference type="PROSITE-ProRule" id="PRU00284"/>
    </source>
</evidence>
<proteinExistence type="inferred from homology"/>
<dbReference type="Pfam" id="PF00672">
    <property type="entry name" value="HAMP"/>
    <property type="match status" value="1"/>
</dbReference>
<dbReference type="AlphaFoldDB" id="A0A125QDJ5"/>
<dbReference type="Proteomes" id="UP000063434">
    <property type="component" value="Unassembled WGS sequence"/>
</dbReference>
<evidence type="ECO:0000256" key="8">
    <source>
        <dbReference type="ARBA" id="ARBA00023224"/>
    </source>
</evidence>